<evidence type="ECO:0000313" key="11">
    <source>
        <dbReference type="EMBL" id="KAB6426156.1"/>
    </source>
</evidence>
<proteinExistence type="inferred from homology"/>
<keyword evidence="4 9" id="KW-0547">Nucleotide-binding</keyword>
<dbReference type="EC" id="2.7.7.3" evidence="9"/>
<dbReference type="SUPFAM" id="SSF52374">
    <property type="entry name" value="Nucleotidylyl transferase"/>
    <property type="match status" value="1"/>
</dbReference>
<keyword evidence="2 9" id="KW-0808">Transferase</keyword>
<evidence type="ECO:0000256" key="8">
    <source>
        <dbReference type="ARBA" id="ARBA00029346"/>
    </source>
</evidence>
<evidence type="ECO:0000256" key="7">
    <source>
        <dbReference type="ARBA" id="ARBA00022993"/>
    </source>
</evidence>
<keyword evidence="1 9" id="KW-0963">Cytoplasm</keyword>
<evidence type="ECO:0000256" key="9">
    <source>
        <dbReference type="HAMAP-Rule" id="MF_00151"/>
    </source>
</evidence>
<comment type="function">
    <text evidence="9">Reversibly transfers an adenylyl group from ATP to 4'-phosphopantetheine, yielding dephospho-CoA (dPCoA) and pyrophosphate.</text>
</comment>
<dbReference type="GO" id="GO:0005737">
    <property type="term" value="C:cytoplasm"/>
    <property type="evidence" value="ECO:0007669"/>
    <property type="project" value="UniProtKB-SubCell"/>
</dbReference>
<comment type="subcellular location">
    <subcellularLocation>
        <location evidence="9">Cytoplasm</location>
    </subcellularLocation>
</comment>
<evidence type="ECO:0000259" key="10">
    <source>
        <dbReference type="Pfam" id="PF01467"/>
    </source>
</evidence>
<keyword evidence="7 9" id="KW-0173">Coenzyme A biosynthesis</keyword>
<dbReference type="GO" id="GO:0005524">
    <property type="term" value="F:ATP binding"/>
    <property type="evidence" value="ECO:0007669"/>
    <property type="project" value="UniProtKB-KW"/>
</dbReference>
<keyword evidence="6 9" id="KW-0460">Magnesium</keyword>
<evidence type="ECO:0000256" key="3">
    <source>
        <dbReference type="ARBA" id="ARBA00022695"/>
    </source>
</evidence>
<comment type="pathway">
    <text evidence="9">Cofactor biosynthesis; coenzyme A biosynthesis; CoA from (R)-pantothenate: step 4/5.</text>
</comment>
<dbReference type="PANTHER" id="PTHR21342:SF1">
    <property type="entry name" value="PHOSPHOPANTETHEINE ADENYLYLTRANSFERASE"/>
    <property type="match status" value="1"/>
</dbReference>
<dbReference type="InterPro" id="IPR004821">
    <property type="entry name" value="Cyt_trans-like"/>
</dbReference>
<evidence type="ECO:0000256" key="1">
    <source>
        <dbReference type="ARBA" id="ARBA00022490"/>
    </source>
</evidence>
<dbReference type="PANTHER" id="PTHR21342">
    <property type="entry name" value="PHOSPHOPANTETHEINE ADENYLYLTRANSFERASE"/>
    <property type="match status" value="1"/>
</dbReference>
<feature type="binding site" evidence="9">
    <location>
        <begin position="88"/>
        <end position="90"/>
    </location>
    <ligand>
        <name>ATP</name>
        <dbReference type="ChEBI" id="CHEBI:30616"/>
    </ligand>
</feature>
<comment type="similarity">
    <text evidence="9">Belongs to the bacterial CoaD family.</text>
</comment>
<dbReference type="RefSeq" id="WP_151935997.1">
    <property type="nucleotide sequence ID" value="NZ_JAJCHQ010000020.1"/>
</dbReference>
<comment type="caution">
    <text evidence="11">The sequence shown here is derived from an EMBL/GenBank/DDBJ whole genome shotgun (WGS) entry which is preliminary data.</text>
</comment>
<comment type="cofactor">
    <cofactor evidence="9">
        <name>Mg(2+)</name>
        <dbReference type="ChEBI" id="CHEBI:18420"/>
    </cofactor>
</comment>
<dbReference type="UniPathway" id="UPA00241">
    <property type="reaction ID" value="UER00355"/>
</dbReference>
<dbReference type="Gene3D" id="3.40.50.620">
    <property type="entry name" value="HUPs"/>
    <property type="match status" value="1"/>
</dbReference>
<gene>
    <name evidence="9 11" type="primary">coaD</name>
    <name evidence="11" type="ORF">GAZ26_05930</name>
</gene>
<feature type="site" description="Transition state stabilizer" evidence="9">
    <location>
        <position position="17"/>
    </location>
</feature>
<feature type="binding site" evidence="9">
    <location>
        <position position="87"/>
    </location>
    <ligand>
        <name>substrate</name>
    </ligand>
</feature>
<sequence>MRKAIFPGTFDPFTIGHYSVVERALTFMDEIVIGIGINENKNTYFPIEKREEMIRELYKDEPRIQVMSYDCLTIDFAQEVGAKFIVRGIRTVKDFEYEETIADINRKLAGIETILLFTEPELTCVSSTIVRELLTYNKDISQFIPKGMKMSE</sequence>
<dbReference type="GO" id="GO:0015937">
    <property type="term" value="P:coenzyme A biosynthetic process"/>
    <property type="evidence" value="ECO:0007669"/>
    <property type="project" value="UniProtKB-UniRule"/>
</dbReference>
<dbReference type="AlphaFoldDB" id="A0A7J5QVG1"/>
<dbReference type="EMBL" id="WDCG01000004">
    <property type="protein sequence ID" value="KAB6426156.1"/>
    <property type="molecule type" value="Genomic_DNA"/>
</dbReference>
<evidence type="ECO:0000256" key="6">
    <source>
        <dbReference type="ARBA" id="ARBA00022842"/>
    </source>
</evidence>
<feature type="binding site" evidence="9">
    <location>
        <begin position="9"/>
        <end position="10"/>
    </location>
    <ligand>
        <name>ATP</name>
        <dbReference type="ChEBI" id="CHEBI:30616"/>
    </ligand>
</feature>
<evidence type="ECO:0000256" key="4">
    <source>
        <dbReference type="ARBA" id="ARBA00022741"/>
    </source>
</evidence>
<dbReference type="PRINTS" id="PR01020">
    <property type="entry name" value="LPSBIOSNTHSS"/>
</dbReference>
<dbReference type="NCBIfam" id="TIGR00125">
    <property type="entry name" value="cyt_tran_rel"/>
    <property type="match status" value="1"/>
</dbReference>
<keyword evidence="5 9" id="KW-0067">ATP-binding</keyword>
<keyword evidence="3 9" id="KW-0548">Nucleotidyltransferase</keyword>
<dbReference type="InterPro" id="IPR014729">
    <property type="entry name" value="Rossmann-like_a/b/a_fold"/>
</dbReference>
<dbReference type="InterPro" id="IPR001980">
    <property type="entry name" value="PPAT"/>
</dbReference>
<evidence type="ECO:0000256" key="2">
    <source>
        <dbReference type="ARBA" id="ARBA00022679"/>
    </source>
</evidence>
<feature type="binding site" evidence="9">
    <location>
        <position position="41"/>
    </location>
    <ligand>
        <name>substrate</name>
    </ligand>
</feature>
<evidence type="ECO:0000313" key="12">
    <source>
        <dbReference type="Proteomes" id="UP000471447"/>
    </source>
</evidence>
<comment type="catalytic activity">
    <reaction evidence="8 9">
        <text>(R)-4'-phosphopantetheine + ATP + H(+) = 3'-dephospho-CoA + diphosphate</text>
        <dbReference type="Rhea" id="RHEA:19801"/>
        <dbReference type="ChEBI" id="CHEBI:15378"/>
        <dbReference type="ChEBI" id="CHEBI:30616"/>
        <dbReference type="ChEBI" id="CHEBI:33019"/>
        <dbReference type="ChEBI" id="CHEBI:57328"/>
        <dbReference type="ChEBI" id="CHEBI:61723"/>
        <dbReference type="EC" id="2.7.7.3"/>
    </reaction>
</comment>
<organism evidence="11 12">
    <name type="scientific">Bacteroides xylanisolvens</name>
    <dbReference type="NCBI Taxonomy" id="371601"/>
    <lineage>
        <taxon>Bacteria</taxon>
        <taxon>Pseudomonadati</taxon>
        <taxon>Bacteroidota</taxon>
        <taxon>Bacteroidia</taxon>
        <taxon>Bacteroidales</taxon>
        <taxon>Bacteroidaceae</taxon>
        <taxon>Bacteroides</taxon>
    </lineage>
</organism>
<accession>A0A7J5QVG1</accession>
<feature type="binding site" evidence="9">
    <location>
        <begin position="122"/>
        <end position="128"/>
    </location>
    <ligand>
        <name>ATP</name>
        <dbReference type="ChEBI" id="CHEBI:30616"/>
    </ligand>
</feature>
<feature type="binding site" evidence="9">
    <location>
        <position position="98"/>
    </location>
    <ligand>
        <name>ATP</name>
        <dbReference type="ChEBI" id="CHEBI:30616"/>
    </ligand>
</feature>
<reference evidence="11 12" key="1">
    <citation type="journal article" date="2019" name="Nat. Med.">
        <title>A library of human gut bacterial isolates paired with longitudinal multiomics data enables mechanistic microbiome research.</title>
        <authorList>
            <person name="Poyet M."/>
            <person name="Groussin M."/>
            <person name="Gibbons S.M."/>
            <person name="Avila-Pacheco J."/>
            <person name="Jiang X."/>
            <person name="Kearney S.M."/>
            <person name="Perrotta A.R."/>
            <person name="Berdy B."/>
            <person name="Zhao S."/>
            <person name="Lieberman T.D."/>
            <person name="Swanson P.K."/>
            <person name="Smith M."/>
            <person name="Roesemann S."/>
            <person name="Alexander J.E."/>
            <person name="Rich S.A."/>
            <person name="Livny J."/>
            <person name="Vlamakis H."/>
            <person name="Clish C."/>
            <person name="Bullock K."/>
            <person name="Deik A."/>
            <person name="Scott J."/>
            <person name="Pierce K.A."/>
            <person name="Xavier R.J."/>
            <person name="Alm E.J."/>
        </authorList>
    </citation>
    <scope>NUCLEOTIDE SEQUENCE [LARGE SCALE GENOMIC DNA]</scope>
    <source>
        <strain evidence="11 12">BIOML-A7</strain>
    </source>
</reference>
<dbReference type="NCBIfam" id="TIGR01510">
    <property type="entry name" value="coaD_prev_kdtB"/>
    <property type="match status" value="1"/>
</dbReference>
<protein>
    <recommendedName>
        <fullName evidence="9">Phosphopantetheine adenylyltransferase</fullName>
        <ecNumber evidence="9">2.7.7.3</ecNumber>
    </recommendedName>
    <alternativeName>
        <fullName evidence="9">Dephospho-CoA pyrophosphorylase</fullName>
    </alternativeName>
    <alternativeName>
        <fullName evidence="9">Pantetheine-phosphate adenylyltransferase</fullName>
        <shortName evidence="9">PPAT</shortName>
    </alternativeName>
</protein>
<feature type="binding site" evidence="9">
    <location>
        <position position="73"/>
    </location>
    <ligand>
        <name>substrate</name>
    </ligand>
</feature>
<dbReference type="GO" id="GO:0004595">
    <property type="term" value="F:pantetheine-phosphate adenylyltransferase activity"/>
    <property type="evidence" value="ECO:0007669"/>
    <property type="project" value="UniProtKB-UniRule"/>
</dbReference>
<name>A0A7J5QVG1_9BACE</name>
<feature type="binding site" evidence="9">
    <location>
        <position position="9"/>
    </location>
    <ligand>
        <name>substrate</name>
    </ligand>
</feature>
<dbReference type="Proteomes" id="UP000471447">
    <property type="component" value="Unassembled WGS sequence"/>
</dbReference>
<feature type="binding site" evidence="9">
    <location>
        <position position="17"/>
    </location>
    <ligand>
        <name>ATP</name>
        <dbReference type="ChEBI" id="CHEBI:30616"/>
    </ligand>
</feature>
<comment type="subunit">
    <text evidence="9">Homohexamer.</text>
</comment>
<feature type="domain" description="Cytidyltransferase-like" evidence="10">
    <location>
        <begin position="5"/>
        <end position="132"/>
    </location>
</feature>
<dbReference type="Pfam" id="PF01467">
    <property type="entry name" value="CTP_transf_like"/>
    <property type="match status" value="1"/>
</dbReference>
<dbReference type="HAMAP" id="MF_00151">
    <property type="entry name" value="PPAT_bact"/>
    <property type="match status" value="1"/>
</dbReference>
<evidence type="ECO:0000256" key="5">
    <source>
        <dbReference type="ARBA" id="ARBA00022840"/>
    </source>
</evidence>